<keyword evidence="3" id="KW-1185">Reference proteome</keyword>
<feature type="compositionally biased region" description="Polar residues" evidence="1">
    <location>
        <begin position="1860"/>
        <end position="1879"/>
    </location>
</feature>
<feature type="compositionally biased region" description="Basic and acidic residues" evidence="1">
    <location>
        <begin position="261"/>
        <end position="276"/>
    </location>
</feature>
<feature type="compositionally biased region" description="Basic and acidic residues" evidence="1">
    <location>
        <begin position="1446"/>
        <end position="1464"/>
    </location>
</feature>
<feature type="compositionally biased region" description="Polar residues" evidence="1">
    <location>
        <begin position="1905"/>
        <end position="1914"/>
    </location>
</feature>
<feature type="compositionally biased region" description="Polar residues" evidence="1">
    <location>
        <begin position="505"/>
        <end position="517"/>
    </location>
</feature>
<dbReference type="RefSeq" id="XP_018003839.1">
    <property type="nucleotide sequence ID" value="XM_018146519.1"/>
</dbReference>
<dbReference type="Proteomes" id="UP000038010">
    <property type="component" value="Unassembled WGS sequence"/>
</dbReference>
<protein>
    <submittedName>
        <fullName evidence="2">Uncharacterized protein</fullName>
    </submittedName>
</protein>
<feature type="compositionally biased region" description="Polar residues" evidence="1">
    <location>
        <begin position="348"/>
        <end position="366"/>
    </location>
</feature>
<feature type="compositionally biased region" description="Low complexity" evidence="1">
    <location>
        <begin position="1776"/>
        <end position="1791"/>
    </location>
</feature>
<feature type="compositionally biased region" description="Polar residues" evidence="1">
    <location>
        <begin position="804"/>
        <end position="818"/>
    </location>
</feature>
<feature type="compositionally biased region" description="Gly residues" evidence="1">
    <location>
        <begin position="2077"/>
        <end position="2087"/>
    </location>
</feature>
<feature type="compositionally biased region" description="Basic and acidic residues" evidence="1">
    <location>
        <begin position="83"/>
        <end position="92"/>
    </location>
</feature>
<feature type="compositionally biased region" description="Acidic residues" evidence="1">
    <location>
        <begin position="30"/>
        <end position="40"/>
    </location>
</feature>
<feature type="compositionally biased region" description="Polar residues" evidence="1">
    <location>
        <begin position="1528"/>
        <end position="1554"/>
    </location>
</feature>
<feature type="compositionally biased region" description="Low complexity" evidence="1">
    <location>
        <begin position="1917"/>
        <end position="1928"/>
    </location>
</feature>
<feature type="compositionally biased region" description="Pro residues" evidence="1">
    <location>
        <begin position="111"/>
        <end position="122"/>
    </location>
</feature>
<feature type="compositionally biased region" description="Polar residues" evidence="1">
    <location>
        <begin position="559"/>
        <end position="573"/>
    </location>
</feature>
<feature type="compositionally biased region" description="Polar residues" evidence="1">
    <location>
        <begin position="935"/>
        <end position="948"/>
    </location>
</feature>
<name>A0A0N1HEK1_9EURO</name>
<feature type="compositionally biased region" description="Polar residues" evidence="1">
    <location>
        <begin position="374"/>
        <end position="386"/>
    </location>
</feature>
<feature type="compositionally biased region" description="Polar residues" evidence="1">
    <location>
        <begin position="11"/>
        <end position="21"/>
    </location>
</feature>
<reference evidence="2 3" key="1">
    <citation type="submission" date="2015-06" db="EMBL/GenBank/DDBJ databases">
        <title>Draft genome of the ant-associated black yeast Phialophora attae CBS 131958.</title>
        <authorList>
            <person name="Moreno L.F."/>
            <person name="Stielow B.J."/>
            <person name="de Hoog S."/>
            <person name="Vicente V.A."/>
            <person name="Weiss V.A."/>
            <person name="de Vries M."/>
            <person name="Cruz L.M."/>
            <person name="Souza E.M."/>
        </authorList>
    </citation>
    <scope>NUCLEOTIDE SEQUENCE [LARGE SCALE GENOMIC DNA]</scope>
    <source>
        <strain evidence="2 3">CBS 131958</strain>
    </source>
</reference>
<feature type="compositionally biased region" description="Basic and acidic residues" evidence="1">
    <location>
        <begin position="854"/>
        <end position="868"/>
    </location>
</feature>
<feature type="compositionally biased region" description="Polar residues" evidence="1">
    <location>
        <begin position="1130"/>
        <end position="1152"/>
    </location>
</feature>
<comment type="caution">
    <text evidence="2">The sequence shown here is derived from an EMBL/GenBank/DDBJ whole genome shotgun (WGS) entry which is preliminary data.</text>
</comment>
<feature type="compositionally biased region" description="Low complexity" evidence="1">
    <location>
        <begin position="1035"/>
        <end position="1045"/>
    </location>
</feature>
<dbReference type="VEuPathDB" id="FungiDB:AB675_6241"/>
<feature type="compositionally biased region" description="Pro residues" evidence="1">
    <location>
        <begin position="45"/>
        <end position="54"/>
    </location>
</feature>
<feature type="compositionally biased region" description="Polar residues" evidence="1">
    <location>
        <begin position="1933"/>
        <end position="1955"/>
    </location>
</feature>
<dbReference type="GeneID" id="28738399"/>
<feature type="region of interest" description="Disordered" evidence="1">
    <location>
        <begin position="1753"/>
        <end position="2089"/>
    </location>
</feature>
<feature type="compositionally biased region" description="Polar residues" evidence="1">
    <location>
        <begin position="872"/>
        <end position="897"/>
    </location>
</feature>
<feature type="compositionally biased region" description="Polar residues" evidence="1">
    <location>
        <begin position="1655"/>
        <end position="1674"/>
    </location>
</feature>
<feature type="region of interest" description="Disordered" evidence="1">
    <location>
        <begin position="1197"/>
        <end position="1726"/>
    </location>
</feature>
<sequence length="2201" mass="235884">MASGGGFNYKPNVNRNVTQKWRNAARPNYDDDDEWGDDGYGDYNDPPPIPPQAPSRPGWGNQMPPPSRSFTNPSPPRSIGRPSFDRGDDRRHVSSGGGFDSAYPTAQRSPFPEPQHEPPPPQQRYYAQPPLHINTHGQGPYPHPNARPGSRGSQRTGYSDGPYSAPGPYGQPRSHSGHRPPGPPPVGYSQRQGSPARPDSRSSNHSNRMPPPRKSSLSQERAPLPTWTGPPPPLEPEEDNSATVPQSTEPVKPLPFIRPSDIYKRMEEERQRERQSMDSSRPSLELDTTRSHDSAVTARTGGSENKQPANDGDTDSARRLRTNLDPVPERKSEYGMDNMLKTPEAVDAQTQSEGVHRNGTTASSVYTDRPDPVSASTENEEPSSAFSYEPSLPTLGRLSVFNPQLDRDVSAADAMPDTRSATDVAPANQDVSLDHKPSFGYRSVVQQAFDSSQKPDPTSPTSTGETIPRSNSASTSDLSPIVTRKHDSASQGQATTEPTIPEEPSSVSSDRPLSASTIKGADSTAPLASVVTPGYRRDQTPPSSGSPARRADVRHSGEVQPQQGVLSRINTTEQEPEATDRGRPVPPGLGGIISPSASQASGVSEEFNRWQAHSQQFNERLGNGRNSPAPTGSPISRAESPPKGTVKGLAGKYESNSGRSTPVNSTAEEEHFTRPAQARLESFRPVLPGAWQSYTATPALGTPQNEIPKPSLPVRLAPKDFSRGTAQTAWAAAAAAGTALAGSFNGPAFSTRHPETSEDESENEWDQSSDSSKEPAEAHDVRTRDFAAPQPRSVSPLPTEKSGAATTSADGHRNISSTSDDRKYIPAPLRMSKSLEPGGGAYASTDTSSSNDEDVGHGHNEKLQEDIVKSLTPRSSNIEDQATAPATSGVNIGSSSHVPDGTRGHGLQESEDMYGGQSAQLTPSVDAPRPEMSASAHQPQVSVSSLDSPPQRPFLEQRFSWEMGQADDKHADIVEAIEPSTLAVPLGKAATKDHVDDVKDPQDSRTSGVTAATAAGIGVVGAIGAAGALGGAARTKSSRSSSFFKDNQTTPSIEAAGPAVVSGNSDKGSFPPAPTSPSQIKSFQNIMKMGNQQDRIKALEDNRFAYGQNDGKLDQWIQSLQSPEYTDIFQSNGRISKPSGASNGQSGPQRLPSNRPLGNISGGRVMQEDGKKLMAAAGRFGGKAGVAAKGLFAKGKDKLRAASASEKGSQDNRKSSGSMPTIDDDPARNPRSSTALVPPQLPASDMVLSPMDESKWFAFDEQGGAKSQGPIAGQLDRDTPTGQLAAEAVNASPAERDLHKLSSSSSQEQHHSVANLPAVLIGSVDSSASQSEKPHHGSQALKEDDTAVQEPSHVHQRNVSDLTPDEQARSQLLDTREELRPTERLAVGVERQSSVVSAVSSASHSPAVSNGDAAHRSVSPAVHDSVQVEAAPDYEETHKPPTTTIDTKDEEAARDRGANADSHDPVPQYEETPVDQNRLPRIGPDAQILPVADLGTRQRPEPTVTNRPFSFEGSEALRQAQEAYVRDQQATPGQSQPMSPVSQTASKTMSQVSQEEIPESREPAPNRQSKSYSRPFVAANLGQHPAFRQDDQSRGRGQTETSGAPIAGPQNLQDEAAKYSEQLRPNAEEGYRIPGPYGQEYRSPKPKTSTPSPTAPQQRGQNPLTSPVTKTSSYEDYGDKHFAPVKSEEPRIMSLLLQSTSSHDQLSAALVPSSAPNPSKGLHDGKALTWTSTECLRDVPDSSRATVDRIATLRSQAAMASPEMLSRDYSGGAYAQQQQRPQQQYQTTDQYSNDRPVDATNKKKKRFSAMGNLFSSKNDRPDRTSTPQRSTTLPPNSTQPNRDGPQGQYQGQPRPYQHVSGYQDQNRDQQPQSYGNASTQQYPQPYQNYTGPHQHESRPSDLRIDTSNGQSGRPYNQPATAPPQTYAPRDISYGSNANNAHQQSSAPGSAYNLVTSPIPVPSTRAPATAAANTSSTKSNIDAHVINLHKRSRSPASEERFRRSQQLAPPEPDEDANSPAGGLGTFMNKKYSPVDGVPRAAGEQEKPWRIGIPGLTSEEEERRRSKQVLIEQGDRGRGVGGPVGGGNMGQQNMTVAERMMAPSNAAGQSSGGALWRNGNSGNRNNGVVSPIAEPVKPSPMLTGGGSPDRNAIGSRDGRKGYVAELPGSKAEGYESEEEVTMSATVRPGDWDWNMPVFVDDTK</sequence>
<dbReference type="EMBL" id="LFJN01000004">
    <property type="protein sequence ID" value="KPI43876.1"/>
    <property type="molecule type" value="Genomic_DNA"/>
</dbReference>
<feature type="compositionally biased region" description="Polar residues" evidence="1">
    <location>
        <begin position="444"/>
        <end position="478"/>
    </location>
</feature>
<feature type="compositionally biased region" description="Acidic residues" evidence="1">
    <location>
        <begin position="757"/>
        <end position="767"/>
    </location>
</feature>
<feature type="compositionally biased region" description="Low complexity" evidence="1">
    <location>
        <begin position="1844"/>
        <end position="1857"/>
    </location>
</feature>
<feature type="compositionally biased region" description="Basic and acidic residues" evidence="1">
    <location>
        <begin position="1893"/>
        <end position="1904"/>
    </location>
</feature>
<feature type="compositionally biased region" description="Polar residues" evidence="1">
    <location>
        <begin position="1696"/>
        <end position="1705"/>
    </location>
</feature>
<feature type="compositionally biased region" description="Low complexity" evidence="1">
    <location>
        <begin position="1962"/>
        <end position="1978"/>
    </location>
</feature>
<dbReference type="STRING" id="1664694.A0A0N1HEK1"/>
<feature type="compositionally biased region" description="Low complexity" evidence="1">
    <location>
        <begin position="2115"/>
        <end position="2128"/>
    </location>
</feature>
<accession>A0A0N1HEK1</accession>
<feature type="compositionally biased region" description="Low complexity" evidence="1">
    <location>
        <begin position="1393"/>
        <end position="1409"/>
    </location>
</feature>
<proteinExistence type="predicted"/>
<feature type="region of interest" description="Disordered" evidence="1">
    <location>
        <begin position="1035"/>
        <end position="1079"/>
    </location>
</feature>
<feature type="compositionally biased region" description="Polar residues" evidence="1">
    <location>
        <begin position="489"/>
        <end position="498"/>
    </location>
</feature>
<evidence type="ECO:0000313" key="2">
    <source>
        <dbReference type="EMBL" id="KPI43876.1"/>
    </source>
</evidence>
<feature type="region of interest" description="Disordered" evidence="1">
    <location>
        <begin position="696"/>
        <end position="716"/>
    </location>
</feature>
<feature type="compositionally biased region" description="Polar residues" evidence="1">
    <location>
        <begin position="654"/>
        <end position="666"/>
    </location>
</feature>
<evidence type="ECO:0000256" key="1">
    <source>
        <dbReference type="SAM" id="MobiDB-lite"/>
    </source>
</evidence>
<feature type="compositionally biased region" description="Basic and acidic residues" evidence="1">
    <location>
        <begin position="1677"/>
        <end position="1691"/>
    </location>
</feature>
<dbReference type="OrthoDB" id="5151921at2759"/>
<feature type="compositionally biased region" description="Basic and acidic residues" evidence="1">
    <location>
        <begin position="771"/>
        <end position="785"/>
    </location>
</feature>
<feature type="compositionally biased region" description="Polar residues" evidence="1">
    <location>
        <begin position="1824"/>
        <end position="1841"/>
    </location>
</feature>
<feature type="compositionally biased region" description="Basic and acidic residues" evidence="1">
    <location>
        <begin position="1374"/>
        <end position="1383"/>
    </location>
</feature>
<organism evidence="2 3">
    <name type="scientific">Cyphellophora attinorum</name>
    <dbReference type="NCBI Taxonomy" id="1664694"/>
    <lineage>
        <taxon>Eukaryota</taxon>
        <taxon>Fungi</taxon>
        <taxon>Dikarya</taxon>
        <taxon>Ascomycota</taxon>
        <taxon>Pezizomycotina</taxon>
        <taxon>Eurotiomycetes</taxon>
        <taxon>Chaetothyriomycetidae</taxon>
        <taxon>Chaetothyriales</taxon>
        <taxon>Cyphellophoraceae</taxon>
        <taxon>Cyphellophora</taxon>
    </lineage>
</organism>
<feature type="region of interest" description="Disordered" evidence="1">
    <location>
        <begin position="741"/>
        <end position="952"/>
    </location>
</feature>
<feature type="region of interest" description="Disordered" evidence="1">
    <location>
        <begin position="1130"/>
        <end position="1164"/>
    </location>
</feature>
<feature type="region of interest" description="Disordered" evidence="1">
    <location>
        <begin position="1"/>
        <end position="396"/>
    </location>
</feature>
<gene>
    <name evidence="2" type="ORF">AB675_6241</name>
</gene>
<feature type="region of interest" description="Disordered" evidence="1">
    <location>
        <begin position="408"/>
        <end position="680"/>
    </location>
</feature>
<feature type="region of interest" description="Disordered" evidence="1">
    <location>
        <begin position="2102"/>
        <end position="2190"/>
    </location>
</feature>
<evidence type="ECO:0000313" key="3">
    <source>
        <dbReference type="Proteomes" id="UP000038010"/>
    </source>
</evidence>
<feature type="compositionally biased region" description="Polar residues" evidence="1">
    <location>
        <begin position="611"/>
        <end position="634"/>
    </location>
</feature>